<name>A0A845GDX7_9BURK</name>
<feature type="chain" id="PRO_5032728436" evidence="1">
    <location>
        <begin position="23"/>
        <end position="277"/>
    </location>
</feature>
<dbReference type="Proteomes" id="UP000470302">
    <property type="component" value="Unassembled WGS sequence"/>
</dbReference>
<feature type="domain" description="Solute-binding protein family 3/N-terminal" evidence="2">
    <location>
        <begin position="34"/>
        <end position="257"/>
    </location>
</feature>
<dbReference type="InterPro" id="IPR001638">
    <property type="entry name" value="Solute-binding_3/MltF_N"/>
</dbReference>
<protein>
    <submittedName>
        <fullName evidence="3">Transporter substrate-binding domain-containing protein</fullName>
    </submittedName>
</protein>
<gene>
    <name evidence="3" type="ORF">GTP91_27910</name>
</gene>
<dbReference type="AlphaFoldDB" id="A0A845GDX7"/>
<evidence type="ECO:0000313" key="3">
    <source>
        <dbReference type="EMBL" id="MYM90989.1"/>
    </source>
</evidence>
<dbReference type="SMART" id="SM00062">
    <property type="entry name" value="PBPb"/>
    <property type="match status" value="1"/>
</dbReference>
<sequence length="277" mass="30515">MTKHPTLALLSLLLSVTSVAHAAPDACAPASAGLSDLGYASYRDGSAIRGITVDLLVEIQKRSGCPFQLGWYPHGRVYAQFFSGQLDVTGAALRNAERDQYGVWLPYTYSQFELVLLNQSAGEFHSLADFVERGTARLNVVRSIAYSPATQAQLDRLQKLGRLEYVNDYDVVFRKLLAGRADGTLAPPAIHVQHQRQYHLLGKMRATTFAEAPRAMVGIYVSKQLPAAQRRRYAEAVRAIVGDGTVQQIYLRYLDADVTRQIFAGGVRDILDAMPAD</sequence>
<evidence type="ECO:0000256" key="1">
    <source>
        <dbReference type="SAM" id="SignalP"/>
    </source>
</evidence>
<dbReference type="RefSeq" id="WP_161099692.1">
    <property type="nucleotide sequence ID" value="NZ_WWCW01000155.1"/>
</dbReference>
<accession>A0A845GDX7</accession>
<keyword evidence="1" id="KW-0732">Signal</keyword>
<dbReference type="EMBL" id="WWCW01000155">
    <property type="protein sequence ID" value="MYM90989.1"/>
    <property type="molecule type" value="Genomic_DNA"/>
</dbReference>
<dbReference type="SUPFAM" id="SSF53850">
    <property type="entry name" value="Periplasmic binding protein-like II"/>
    <property type="match status" value="1"/>
</dbReference>
<comment type="caution">
    <text evidence="3">The sequence shown here is derived from an EMBL/GenBank/DDBJ whole genome shotgun (WGS) entry which is preliminary data.</text>
</comment>
<evidence type="ECO:0000259" key="2">
    <source>
        <dbReference type="SMART" id="SM00062"/>
    </source>
</evidence>
<organism evidence="3 4">
    <name type="scientific">Duganella vulcania</name>
    <dbReference type="NCBI Taxonomy" id="2692166"/>
    <lineage>
        <taxon>Bacteria</taxon>
        <taxon>Pseudomonadati</taxon>
        <taxon>Pseudomonadota</taxon>
        <taxon>Betaproteobacteria</taxon>
        <taxon>Burkholderiales</taxon>
        <taxon>Oxalobacteraceae</taxon>
        <taxon>Telluria group</taxon>
        <taxon>Duganella</taxon>
    </lineage>
</organism>
<evidence type="ECO:0000313" key="4">
    <source>
        <dbReference type="Proteomes" id="UP000470302"/>
    </source>
</evidence>
<reference evidence="3 4" key="1">
    <citation type="submission" date="2020-01" db="EMBL/GenBank/DDBJ databases">
        <title>Novel species isolated from a subtropical stream in China.</title>
        <authorList>
            <person name="Lu H."/>
        </authorList>
    </citation>
    <scope>NUCLEOTIDE SEQUENCE [LARGE SCALE GENOMIC DNA]</scope>
    <source>
        <strain evidence="3 4">FT82W</strain>
    </source>
</reference>
<feature type="signal peptide" evidence="1">
    <location>
        <begin position="1"/>
        <end position="22"/>
    </location>
</feature>
<proteinExistence type="predicted"/>
<dbReference type="Gene3D" id="3.40.190.10">
    <property type="entry name" value="Periplasmic binding protein-like II"/>
    <property type="match status" value="2"/>
</dbReference>